<feature type="compositionally biased region" description="Polar residues" evidence="1">
    <location>
        <begin position="46"/>
        <end position="64"/>
    </location>
</feature>
<proteinExistence type="predicted"/>
<dbReference type="AlphaFoldDB" id="A0A108EMW7"/>
<accession>A0A108EMW7</accession>
<gene>
    <name evidence="3" type="ORF">WT83_18200</name>
</gene>
<keyword evidence="2" id="KW-0732">Signal</keyword>
<reference evidence="3 4" key="1">
    <citation type="submission" date="2015-11" db="EMBL/GenBank/DDBJ databases">
        <title>Expanding the genomic diversity of Burkholderia species for the development of highly accurate diagnostics.</title>
        <authorList>
            <person name="Sahl J."/>
            <person name="Keim P."/>
            <person name="Wagner D."/>
        </authorList>
    </citation>
    <scope>NUCLEOTIDE SEQUENCE [LARGE SCALE GENOMIC DNA]</scope>
    <source>
        <strain evidence="3 4">MSMB793WGS</strain>
    </source>
</reference>
<feature type="region of interest" description="Disordered" evidence="1">
    <location>
        <begin position="46"/>
        <end position="71"/>
    </location>
</feature>
<dbReference type="InterPro" id="IPR038996">
    <property type="entry name" value="Gp14"/>
</dbReference>
<feature type="signal peptide" evidence="2">
    <location>
        <begin position="1"/>
        <end position="25"/>
    </location>
</feature>
<organism evidence="3 4">
    <name type="scientific">Burkholderia territorii</name>
    <dbReference type="NCBI Taxonomy" id="1503055"/>
    <lineage>
        <taxon>Bacteria</taxon>
        <taxon>Pseudomonadati</taxon>
        <taxon>Pseudomonadota</taxon>
        <taxon>Betaproteobacteria</taxon>
        <taxon>Burkholderiales</taxon>
        <taxon>Burkholderiaceae</taxon>
        <taxon>Burkholderia</taxon>
        <taxon>Burkholderia cepacia complex</taxon>
    </lineage>
</organism>
<evidence type="ECO:0000313" key="4">
    <source>
        <dbReference type="Proteomes" id="UP000068016"/>
    </source>
</evidence>
<dbReference type="Proteomes" id="UP000068016">
    <property type="component" value="Unassembled WGS sequence"/>
</dbReference>
<evidence type="ECO:0000256" key="2">
    <source>
        <dbReference type="SAM" id="SignalP"/>
    </source>
</evidence>
<dbReference type="Pfam" id="PF24072">
    <property type="entry name" value="T7_gp14"/>
    <property type="match status" value="1"/>
</dbReference>
<dbReference type="EMBL" id="LPLZ01000048">
    <property type="protein sequence ID" value="KWN14379.1"/>
    <property type="molecule type" value="Genomic_DNA"/>
</dbReference>
<sequence>MCEPTSLSLTTMTIASMAMSAAAAAASYVSQSQAAKRQGEAAQAAYDSQVTQTKNEMTQQSQAAADQMSERARQAMIETGHLQALAADSETNGGGSNDRVTNEANFNAGQDIAAMQANASSQQRQMVGQLSGSYAQAVSRTVSIQQPSLIGTGLQIAGGALNAYTSQESIKNRVTGGVPGSNAFGFKMPGSST</sequence>
<comment type="caution">
    <text evidence="3">The sequence shown here is derived from an EMBL/GenBank/DDBJ whole genome shotgun (WGS) entry which is preliminary data.</text>
</comment>
<feature type="chain" id="PRO_5007130183" evidence="2">
    <location>
        <begin position="26"/>
        <end position="193"/>
    </location>
</feature>
<name>A0A108EMW7_9BURK</name>
<protein>
    <submittedName>
        <fullName evidence="3">Uncharacterized protein</fullName>
    </submittedName>
</protein>
<evidence type="ECO:0000256" key="1">
    <source>
        <dbReference type="SAM" id="MobiDB-lite"/>
    </source>
</evidence>
<evidence type="ECO:0000313" key="3">
    <source>
        <dbReference type="EMBL" id="KWN14379.1"/>
    </source>
</evidence>